<dbReference type="PROSITE" id="PS51827">
    <property type="entry name" value="XTBD"/>
    <property type="match status" value="1"/>
</dbReference>
<dbReference type="SMART" id="SM00443">
    <property type="entry name" value="G_patch"/>
    <property type="match status" value="1"/>
</dbReference>
<dbReference type="EMBL" id="CACRXK020011498">
    <property type="protein sequence ID" value="CAB4021557.1"/>
    <property type="molecule type" value="Genomic_DNA"/>
</dbReference>
<keyword evidence="6" id="KW-0694">RNA-binding</keyword>
<dbReference type="InterPro" id="IPR036867">
    <property type="entry name" value="R3H_dom_sf"/>
</dbReference>
<dbReference type="SUPFAM" id="SSF82708">
    <property type="entry name" value="R3H domain"/>
    <property type="match status" value="1"/>
</dbReference>
<organism evidence="8 9">
    <name type="scientific">Paramuricea clavata</name>
    <name type="common">Red gorgonian</name>
    <name type="synonym">Violescent sea-whip</name>
    <dbReference type="NCBI Taxonomy" id="317549"/>
    <lineage>
        <taxon>Eukaryota</taxon>
        <taxon>Metazoa</taxon>
        <taxon>Cnidaria</taxon>
        <taxon>Anthozoa</taxon>
        <taxon>Octocorallia</taxon>
        <taxon>Malacalcyonacea</taxon>
        <taxon>Plexauridae</taxon>
        <taxon>Paramuricea</taxon>
    </lineage>
</organism>
<dbReference type="InterPro" id="IPR000467">
    <property type="entry name" value="G_patch_dom"/>
</dbReference>
<evidence type="ECO:0000313" key="8">
    <source>
        <dbReference type="EMBL" id="CAB4021557.1"/>
    </source>
</evidence>
<comment type="caution">
    <text evidence="8">The sequence shown here is derived from an EMBL/GenBank/DDBJ whole genome shotgun (WGS) entry which is preliminary data.</text>
</comment>
<dbReference type="PANTHER" id="PTHR48430">
    <property type="entry name" value="PARTNER OF XRN-2 PROTEIN 1"/>
    <property type="match status" value="1"/>
</dbReference>
<evidence type="ECO:0000256" key="4">
    <source>
        <dbReference type="ARBA" id="ARBA00022806"/>
    </source>
</evidence>
<protein>
    <submittedName>
        <fullName evidence="8">NF-kappa-B-repressing factor-like</fullName>
    </submittedName>
</protein>
<evidence type="ECO:0000256" key="1">
    <source>
        <dbReference type="ARBA" id="ARBA00004123"/>
    </source>
</evidence>
<dbReference type="InterPro" id="IPR021859">
    <property type="entry name" value="XTBD"/>
</dbReference>
<dbReference type="Gene3D" id="3.30.1370.50">
    <property type="entry name" value="R3H-like domain"/>
    <property type="match status" value="1"/>
</dbReference>
<dbReference type="PROSITE" id="PS50137">
    <property type="entry name" value="DS_RBD"/>
    <property type="match status" value="1"/>
</dbReference>
<dbReference type="Pfam" id="PF00035">
    <property type="entry name" value="dsrm"/>
    <property type="match status" value="1"/>
</dbReference>
<dbReference type="GO" id="GO:0005524">
    <property type="term" value="F:ATP binding"/>
    <property type="evidence" value="ECO:0007669"/>
    <property type="project" value="UniProtKB-KW"/>
</dbReference>
<keyword evidence="5" id="KW-0067">ATP-binding</keyword>
<comment type="subcellular location">
    <subcellularLocation>
        <location evidence="1">Nucleus</location>
    </subcellularLocation>
</comment>
<evidence type="ECO:0000256" key="2">
    <source>
        <dbReference type="ARBA" id="ARBA00022741"/>
    </source>
</evidence>
<dbReference type="FunFam" id="3.30.1370.50:FF:000002">
    <property type="entry name" value="Immunoglobulin mu DNA-binding protein 2"/>
    <property type="match status" value="1"/>
</dbReference>
<evidence type="ECO:0000256" key="3">
    <source>
        <dbReference type="ARBA" id="ARBA00022801"/>
    </source>
</evidence>
<keyword evidence="3" id="KW-0378">Hydrolase</keyword>
<dbReference type="Gene3D" id="3.30.160.20">
    <property type="match status" value="1"/>
</dbReference>
<dbReference type="OrthoDB" id="276540at2759"/>
<accession>A0A7D9L293</accession>
<dbReference type="PROSITE" id="PS50174">
    <property type="entry name" value="G_PATCH"/>
    <property type="match status" value="1"/>
</dbReference>
<keyword evidence="9" id="KW-1185">Reference proteome</keyword>
<dbReference type="GO" id="GO:0004386">
    <property type="term" value="F:helicase activity"/>
    <property type="evidence" value="ECO:0007669"/>
    <property type="project" value="UniProtKB-KW"/>
</dbReference>
<dbReference type="GO" id="GO:0003723">
    <property type="term" value="F:RNA binding"/>
    <property type="evidence" value="ECO:0007669"/>
    <property type="project" value="UniProtKB-UniRule"/>
</dbReference>
<dbReference type="PROSITE" id="PS51061">
    <property type="entry name" value="R3H"/>
    <property type="match status" value="1"/>
</dbReference>
<keyword evidence="4" id="KW-0347">Helicase</keyword>
<dbReference type="SMART" id="SM00393">
    <property type="entry name" value="R3H"/>
    <property type="match status" value="1"/>
</dbReference>
<keyword evidence="2" id="KW-0547">Nucleotide-binding</keyword>
<dbReference type="SMART" id="SM00358">
    <property type="entry name" value="DSRM"/>
    <property type="match status" value="1"/>
</dbReference>
<sequence>MAAGDGVRKSVWENEIQWEARKEFIEANRGTIPIEQLDALSMVWANMKFLGCRYPGPTEERVQQLEAGCTRAMDIPAEIKRKQDEGNKKPLIKGLTLYVRDSAGPENPICLLHGNAQRAKMTIEFQELGLKDGFFSCAVVINYILVATGQASTKKDAKRTCAEQAVKILRACQPVVDELLLHQKAQVIEKDHLASGKKVDAPRISENNLGNQMLRKMGWTGGGLGSQGKGRADPVLVDETQGRQGLGKDITDDGVNKVSVKNTVRNFIMDNHRKELRFSSDLSKEDRAIVHKICQQHGLRHKSFGTGEGRYLVISKQ</sequence>
<dbReference type="SUPFAM" id="SSF54768">
    <property type="entry name" value="dsRNA-binding domain-like"/>
    <property type="match status" value="1"/>
</dbReference>
<dbReference type="PANTHER" id="PTHR48430:SF1">
    <property type="entry name" value="PARTNER OF XRN-2 PROTEIN 1"/>
    <property type="match status" value="1"/>
</dbReference>
<keyword evidence="7" id="KW-0539">Nucleus</keyword>
<dbReference type="Pfam" id="PF01424">
    <property type="entry name" value="R3H"/>
    <property type="match status" value="1"/>
</dbReference>
<dbReference type="AlphaFoldDB" id="A0A7D9L293"/>
<dbReference type="GO" id="GO:0003677">
    <property type="term" value="F:DNA binding"/>
    <property type="evidence" value="ECO:0007669"/>
    <property type="project" value="UniProtKB-ARBA"/>
</dbReference>
<evidence type="ECO:0000256" key="5">
    <source>
        <dbReference type="ARBA" id="ARBA00022840"/>
    </source>
</evidence>
<gene>
    <name evidence="8" type="ORF">PACLA_8A017537</name>
</gene>
<dbReference type="InterPro" id="IPR001374">
    <property type="entry name" value="R3H_dom"/>
</dbReference>
<dbReference type="Pfam" id="PF01585">
    <property type="entry name" value="G-patch"/>
    <property type="match status" value="1"/>
</dbReference>
<dbReference type="Proteomes" id="UP001152795">
    <property type="component" value="Unassembled WGS sequence"/>
</dbReference>
<dbReference type="Pfam" id="PF11952">
    <property type="entry name" value="XTBD"/>
    <property type="match status" value="1"/>
</dbReference>
<name>A0A7D9L293_PARCT</name>
<dbReference type="GO" id="GO:0016787">
    <property type="term" value="F:hydrolase activity"/>
    <property type="evidence" value="ECO:0007669"/>
    <property type="project" value="UniProtKB-KW"/>
</dbReference>
<reference evidence="8" key="1">
    <citation type="submission" date="2020-04" db="EMBL/GenBank/DDBJ databases">
        <authorList>
            <person name="Alioto T."/>
            <person name="Alioto T."/>
            <person name="Gomez Garrido J."/>
        </authorList>
    </citation>
    <scope>NUCLEOTIDE SEQUENCE</scope>
    <source>
        <strain evidence="8">A484AB</strain>
    </source>
</reference>
<proteinExistence type="predicted"/>
<dbReference type="InterPro" id="IPR014720">
    <property type="entry name" value="dsRBD_dom"/>
</dbReference>
<evidence type="ECO:0000313" key="9">
    <source>
        <dbReference type="Proteomes" id="UP001152795"/>
    </source>
</evidence>
<evidence type="ECO:0000256" key="7">
    <source>
        <dbReference type="ARBA" id="ARBA00023242"/>
    </source>
</evidence>
<evidence type="ECO:0000256" key="6">
    <source>
        <dbReference type="ARBA" id="ARBA00022884"/>
    </source>
</evidence>
<dbReference type="GO" id="GO:0005634">
    <property type="term" value="C:nucleus"/>
    <property type="evidence" value="ECO:0007669"/>
    <property type="project" value="UniProtKB-SubCell"/>
</dbReference>